<sequence>MKYLLPFVVLFLLAACQEAKNDEPLPPHSKLVQIPLIDSLGIITIAVPERYDTCYSWTYTSDCGRNCNSQCYRYQSKALRIVHEFDAWGPQLRGDTIDKFTIKHPLVMRRYGTEDTSKNIHVAYLKNVKKEAQMMGTSNKLLFDTIQKIDGRYYAITVFDYSDSLQRKEVTAATIINENSLEFTYELLSAKKDSFTDYFIPEALSLLKTIRIQEERTKKPSR</sequence>
<keyword evidence="1" id="KW-0732">Signal</keyword>
<name>A0A847RNR1_9BACT</name>
<protein>
    <recommendedName>
        <fullName evidence="4">Lipoprotein</fullName>
    </recommendedName>
</protein>
<gene>
    <name evidence="2" type="ORF">HGH92_23960</name>
</gene>
<keyword evidence="3" id="KW-1185">Reference proteome</keyword>
<proteinExistence type="predicted"/>
<dbReference type="EMBL" id="JABAIA010000003">
    <property type="protein sequence ID" value="NLR67380.1"/>
    <property type="molecule type" value="Genomic_DNA"/>
</dbReference>
<accession>A0A847RNR1</accession>
<comment type="caution">
    <text evidence="2">The sequence shown here is derived from an EMBL/GenBank/DDBJ whole genome shotgun (WGS) entry which is preliminary data.</text>
</comment>
<dbReference type="Proteomes" id="UP000570474">
    <property type="component" value="Unassembled WGS sequence"/>
</dbReference>
<reference evidence="2 3" key="1">
    <citation type="submission" date="2020-04" db="EMBL/GenBank/DDBJ databases">
        <authorList>
            <person name="Yin C."/>
        </authorList>
    </citation>
    <scope>NUCLEOTIDE SEQUENCE [LARGE SCALE GENOMIC DNA]</scope>
    <source>
        <strain evidence="2 3">Ae27</strain>
    </source>
</reference>
<feature type="signal peptide" evidence="1">
    <location>
        <begin position="1"/>
        <end position="21"/>
    </location>
</feature>
<evidence type="ECO:0000256" key="1">
    <source>
        <dbReference type="SAM" id="SignalP"/>
    </source>
</evidence>
<dbReference type="RefSeq" id="WP_168873345.1">
    <property type="nucleotide sequence ID" value="NZ_JABAIA010000003.1"/>
</dbReference>
<dbReference type="AlphaFoldDB" id="A0A847RNR1"/>
<evidence type="ECO:0000313" key="2">
    <source>
        <dbReference type="EMBL" id="NLR67380.1"/>
    </source>
</evidence>
<feature type="chain" id="PRO_5032540932" description="Lipoprotein" evidence="1">
    <location>
        <begin position="22"/>
        <end position="222"/>
    </location>
</feature>
<evidence type="ECO:0008006" key="4">
    <source>
        <dbReference type="Google" id="ProtNLM"/>
    </source>
</evidence>
<dbReference type="PROSITE" id="PS51257">
    <property type="entry name" value="PROKAR_LIPOPROTEIN"/>
    <property type="match status" value="1"/>
</dbReference>
<organism evidence="2 3">
    <name type="scientific">Chitinophaga varians</name>
    <dbReference type="NCBI Taxonomy" id="2202339"/>
    <lineage>
        <taxon>Bacteria</taxon>
        <taxon>Pseudomonadati</taxon>
        <taxon>Bacteroidota</taxon>
        <taxon>Chitinophagia</taxon>
        <taxon>Chitinophagales</taxon>
        <taxon>Chitinophagaceae</taxon>
        <taxon>Chitinophaga</taxon>
    </lineage>
</organism>
<evidence type="ECO:0000313" key="3">
    <source>
        <dbReference type="Proteomes" id="UP000570474"/>
    </source>
</evidence>